<keyword evidence="4 9" id="KW-0812">Transmembrane</keyword>
<dbReference type="GO" id="GO:0006605">
    <property type="term" value="P:protein targeting"/>
    <property type="evidence" value="ECO:0007669"/>
    <property type="project" value="UniProtKB-UniRule"/>
</dbReference>
<reference evidence="11" key="1">
    <citation type="submission" date="2016-10" db="EMBL/GenBank/DDBJ databases">
        <authorList>
            <person name="Varghese N."/>
            <person name="Submissions S."/>
        </authorList>
    </citation>
    <scope>NUCLEOTIDE SEQUENCE [LARGE SCALE GENOMIC DNA]</scope>
    <source>
        <strain evidence="11">DSM 14807</strain>
    </source>
</reference>
<keyword evidence="6 9" id="KW-1133">Transmembrane helix</keyword>
<dbReference type="PANTHER" id="PTHR33910:SF1">
    <property type="entry name" value="PROTEIN TRANSLOCASE SUBUNIT SECE"/>
    <property type="match status" value="1"/>
</dbReference>
<comment type="subcellular location">
    <subcellularLocation>
        <location evidence="9">Cell membrane</location>
        <topology evidence="9">Single-pass membrane protein</topology>
    </subcellularLocation>
    <subcellularLocation>
        <location evidence="1">Membrane</location>
    </subcellularLocation>
</comment>
<dbReference type="GO" id="GO:0009306">
    <property type="term" value="P:protein secretion"/>
    <property type="evidence" value="ECO:0007669"/>
    <property type="project" value="UniProtKB-UniRule"/>
</dbReference>
<evidence type="ECO:0000313" key="10">
    <source>
        <dbReference type="EMBL" id="SFV33435.1"/>
    </source>
</evidence>
<comment type="function">
    <text evidence="9">Essential subunit of the Sec protein translocation channel SecYEG. Clamps together the 2 halves of SecY. May contact the channel plug during translocation.</text>
</comment>
<keyword evidence="5 9" id="KW-0653">Protein transport</keyword>
<dbReference type="HAMAP" id="MF_00422">
    <property type="entry name" value="SecE"/>
    <property type="match status" value="1"/>
</dbReference>
<evidence type="ECO:0000256" key="4">
    <source>
        <dbReference type="ARBA" id="ARBA00022692"/>
    </source>
</evidence>
<dbReference type="GO" id="GO:0005886">
    <property type="term" value="C:plasma membrane"/>
    <property type="evidence" value="ECO:0007669"/>
    <property type="project" value="UniProtKB-SubCell"/>
</dbReference>
<dbReference type="RefSeq" id="WP_092459783.1">
    <property type="nucleotide sequence ID" value="NZ_FPCJ01000001.1"/>
</dbReference>
<evidence type="ECO:0000256" key="1">
    <source>
        <dbReference type="ARBA" id="ARBA00004370"/>
    </source>
</evidence>
<comment type="subunit">
    <text evidence="9">Component of the Sec protein translocase complex. Heterotrimer consisting of SecY, SecE and SecG subunits. The heterotrimers can form oligomers, although 1 heterotrimer is thought to be able to translocate proteins. Interacts with the ribosome. Interacts with SecDF, and other proteins may be involved. Interacts with SecA.</text>
</comment>
<dbReference type="InterPro" id="IPR001901">
    <property type="entry name" value="Translocase_SecE/Sec61-g"/>
</dbReference>
<evidence type="ECO:0000256" key="9">
    <source>
        <dbReference type="HAMAP-Rule" id="MF_00422"/>
    </source>
</evidence>
<protein>
    <recommendedName>
        <fullName evidence="9">Protein translocase subunit SecE</fullName>
    </recommendedName>
</protein>
<accession>A0A1I7NFJ3</accession>
<dbReference type="STRING" id="1393122.SAMN05660895_1700"/>
<keyword evidence="8 9" id="KW-0472">Membrane</keyword>
<evidence type="ECO:0000256" key="8">
    <source>
        <dbReference type="ARBA" id="ARBA00023136"/>
    </source>
</evidence>
<evidence type="ECO:0000256" key="3">
    <source>
        <dbReference type="ARBA" id="ARBA00022475"/>
    </source>
</evidence>
<dbReference type="AlphaFoldDB" id="A0A1I7NFJ3"/>
<keyword evidence="3 9" id="KW-1003">Cell membrane</keyword>
<dbReference type="EMBL" id="FPCJ01000001">
    <property type="protein sequence ID" value="SFV33435.1"/>
    <property type="molecule type" value="Genomic_DNA"/>
</dbReference>
<dbReference type="OrthoDB" id="9810735at2"/>
<dbReference type="Gene3D" id="1.20.5.1030">
    <property type="entry name" value="Preprotein translocase secy subunit"/>
    <property type="match status" value="1"/>
</dbReference>
<dbReference type="InterPro" id="IPR005807">
    <property type="entry name" value="SecE_bac"/>
</dbReference>
<dbReference type="NCBIfam" id="TIGR00964">
    <property type="entry name" value="secE_bact"/>
    <property type="match status" value="1"/>
</dbReference>
<organism evidence="10 11">
    <name type="scientific">Thermoflavifilum thermophilum</name>
    <dbReference type="NCBI Taxonomy" id="1393122"/>
    <lineage>
        <taxon>Bacteria</taxon>
        <taxon>Pseudomonadati</taxon>
        <taxon>Bacteroidota</taxon>
        <taxon>Chitinophagia</taxon>
        <taxon>Chitinophagales</taxon>
        <taxon>Chitinophagaceae</taxon>
        <taxon>Thermoflavifilum</taxon>
    </lineage>
</organism>
<dbReference type="Pfam" id="PF00584">
    <property type="entry name" value="SecE"/>
    <property type="match status" value="1"/>
</dbReference>
<dbReference type="Proteomes" id="UP000199537">
    <property type="component" value="Unassembled WGS sequence"/>
</dbReference>
<dbReference type="GO" id="GO:0065002">
    <property type="term" value="P:intracellular protein transmembrane transport"/>
    <property type="evidence" value="ECO:0007669"/>
    <property type="project" value="UniProtKB-UniRule"/>
</dbReference>
<proteinExistence type="inferred from homology"/>
<gene>
    <name evidence="9" type="primary">secE</name>
    <name evidence="10" type="ORF">SAMN05660895_1700</name>
</gene>
<evidence type="ECO:0000256" key="5">
    <source>
        <dbReference type="ARBA" id="ARBA00022927"/>
    </source>
</evidence>
<evidence type="ECO:0000256" key="6">
    <source>
        <dbReference type="ARBA" id="ARBA00022989"/>
    </source>
</evidence>
<keyword evidence="2 9" id="KW-0813">Transport</keyword>
<comment type="similarity">
    <text evidence="9">Belongs to the SecE/SEC61-gamma family.</text>
</comment>
<feature type="transmembrane region" description="Helical" evidence="9">
    <location>
        <begin position="32"/>
        <end position="60"/>
    </location>
</feature>
<keyword evidence="11" id="KW-1185">Reference proteome</keyword>
<evidence type="ECO:0000256" key="7">
    <source>
        <dbReference type="ARBA" id="ARBA00023010"/>
    </source>
</evidence>
<dbReference type="GO" id="GO:0043952">
    <property type="term" value="P:protein transport by the Sec complex"/>
    <property type="evidence" value="ECO:0007669"/>
    <property type="project" value="UniProtKB-UniRule"/>
</dbReference>
<evidence type="ECO:0000313" key="11">
    <source>
        <dbReference type="Proteomes" id="UP000199537"/>
    </source>
</evidence>
<name>A0A1I7NFJ3_9BACT</name>
<evidence type="ECO:0000256" key="2">
    <source>
        <dbReference type="ARBA" id="ARBA00022448"/>
    </source>
</evidence>
<keyword evidence="7 9" id="KW-0811">Translocation</keyword>
<dbReference type="InterPro" id="IPR038379">
    <property type="entry name" value="SecE_sf"/>
</dbReference>
<dbReference type="GO" id="GO:0008320">
    <property type="term" value="F:protein transmembrane transporter activity"/>
    <property type="evidence" value="ECO:0007669"/>
    <property type="project" value="UniProtKB-UniRule"/>
</dbReference>
<dbReference type="PANTHER" id="PTHR33910">
    <property type="entry name" value="PROTEIN TRANSLOCASE SUBUNIT SECE"/>
    <property type="match status" value="1"/>
</dbReference>
<sequence>MNKIANYIQESYHELVHKVSWPSWEQLQSSTMVVLATTILATVIVWLMDLLSSTVLQYYYKLFS</sequence>